<dbReference type="PANTHER" id="PTHR24161">
    <property type="entry name" value="ANK_REP_REGION DOMAIN-CONTAINING PROTEIN-RELATED"/>
    <property type="match status" value="1"/>
</dbReference>
<name>A0A0U5GEE1_ASPCI</name>
<feature type="repeat" description="ANK" evidence="4">
    <location>
        <begin position="55"/>
        <end position="87"/>
    </location>
</feature>
<evidence type="ECO:0000313" key="6">
    <source>
        <dbReference type="EMBL" id="CEL10035.1"/>
    </source>
</evidence>
<dbReference type="EC" id="2.3.1.225" evidence="1"/>
<dbReference type="OMA" id="TALEWAY"/>
<dbReference type="STRING" id="454130.A0A0U5GEE1"/>
<dbReference type="Gene3D" id="1.25.40.20">
    <property type="entry name" value="Ankyrin repeat-containing domain"/>
    <property type="match status" value="4"/>
</dbReference>
<feature type="repeat" description="ANK" evidence="4">
    <location>
        <begin position="356"/>
        <end position="388"/>
    </location>
</feature>
<feature type="repeat" description="ANK" evidence="4">
    <location>
        <begin position="87"/>
        <end position="113"/>
    </location>
</feature>
<feature type="compositionally biased region" description="Polar residues" evidence="5">
    <location>
        <begin position="592"/>
        <end position="607"/>
    </location>
</feature>
<keyword evidence="7" id="KW-1185">Reference proteome</keyword>
<proteinExistence type="predicted"/>
<dbReference type="GO" id="GO:0019706">
    <property type="term" value="F:protein-cysteine S-palmitoyltransferase activity"/>
    <property type="evidence" value="ECO:0007669"/>
    <property type="project" value="UniProtKB-EC"/>
</dbReference>
<dbReference type="EMBL" id="CDMC01000016">
    <property type="protein sequence ID" value="CEL10035.1"/>
    <property type="molecule type" value="Genomic_DNA"/>
</dbReference>
<dbReference type="Pfam" id="PF12796">
    <property type="entry name" value="Ank_2"/>
    <property type="match status" value="4"/>
</dbReference>
<evidence type="ECO:0000256" key="1">
    <source>
        <dbReference type="ARBA" id="ARBA00012210"/>
    </source>
</evidence>
<dbReference type="InterPro" id="IPR036770">
    <property type="entry name" value="Ankyrin_rpt-contain_sf"/>
</dbReference>
<reference evidence="7" key="1">
    <citation type="journal article" date="2016" name="Genome Announc.">
        <title>Draft genome sequences of fungus Aspergillus calidoustus.</title>
        <authorList>
            <person name="Horn F."/>
            <person name="Linde J."/>
            <person name="Mattern D.J."/>
            <person name="Walther G."/>
            <person name="Guthke R."/>
            <person name="Scherlach K."/>
            <person name="Martin K."/>
            <person name="Brakhage A.A."/>
            <person name="Petzke L."/>
            <person name="Valiante V."/>
        </authorList>
    </citation>
    <scope>NUCLEOTIDE SEQUENCE [LARGE SCALE GENOMIC DNA]</scope>
    <source>
        <strain evidence="7">SF006504</strain>
    </source>
</reference>
<dbReference type="Pfam" id="PF00023">
    <property type="entry name" value="Ank"/>
    <property type="match status" value="1"/>
</dbReference>
<keyword evidence="2" id="KW-0677">Repeat</keyword>
<keyword evidence="3 4" id="KW-0040">ANK repeat</keyword>
<accession>A0A0U5GEE1</accession>
<organism evidence="6 7">
    <name type="scientific">Aspergillus calidoustus</name>
    <dbReference type="NCBI Taxonomy" id="454130"/>
    <lineage>
        <taxon>Eukaryota</taxon>
        <taxon>Fungi</taxon>
        <taxon>Dikarya</taxon>
        <taxon>Ascomycota</taxon>
        <taxon>Pezizomycotina</taxon>
        <taxon>Eurotiomycetes</taxon>
        <taxon>Eurotiomycetidae</taxon>
        <taxon>Eurotiales</taxon>
        <taxon>Aspergillaceae</taxon>
        <taxon>Aspergillus</taxon>
        <taxon>Aspergillus subgen. Nidulantes</taxon>
    </lineage>
</organism>
<dbReference type="OrthoDB" id="4772757at2759"/>
<evidence type="ECO:0000256" key="4">
    <source>
        <dbReference type="PROSITE-ProRule" id="PRU00023"/>
    </source>
</evidence>
<protein>
    <recommendedName>
        <fullName evidence="1">protein S-acyltransferase</fullName>
        <ecNumber evidence="1">2.3.1.225</ecNumber>
    </recommendedName>
</protein>
<evidence type="ECO:0000256" key="3">
    <source>
        <dbReference type="ARBA" id="ARBA00023043"/>
    </source>
</evidence>
<dbReference type="Proteomes" id="UP000054771">
    <property type="component" value="Unassembled WGS sequence"/>
</dbReference>
<dbReference type="InterPro" id="IPR002110">
    <property type="entry name" value="Ankyrin_rpt"/>
</dbReference>
<feature type="repeat" description="ANK" evidence="4">
    <location>
        <begin position="288"/>
        <end position="321"/>
    </location>
</feature>
<evidence type="ECO:0000313" key="7">
    <source>
        <dbReference type="Proteomes" id="UP000054771"/>
    </source>
</evidence>
<gene>
    <name evidence="6" type="ORF">ASPCAL13162</name>
</gene>
<feature type="repeat" description="ANK" evidence="4">
    <location>
        <begin position="430"/>
        <end position="462"/>
    </location>
</feature>
<dbReference type="PROSITE" id="PS50088">
    <property type="entry name" value="ANK_REPEAT"/>
    <property type="match status" value="5"/>
</dbReference>
<sequence>MTSTSTSLLTLPNDILLLIAEATTRECDLNALTQTNTHLYTLLIDMLYKNNIRHHNSTALFWGARTGQLPTVKRMLALGADIEATQNHCTPLEAASCSGREEMVRYLLSRGANYGFWRCRPWTPLCAAAVEGHAGVVRILLDRTLPPVKDQCEDGSGNRFICRNKQDTLVKAMFLKDPSTGQDPRIEYSIALFMAIASSEDEVCKVLIESGKANLDYKDGGQRTALEWAYTHRRFQTMQILLKHGSDPNVAGRQNQTILHDAAYAGCIEVVRMLVRNPTTDVNLKDLEGFTPLHAAVRAGRLEVLKLLLARSDVDVNVRDGSGHSALVRAIRDLKLKIVRVLVRHPGIDLEAKDTQGMTPLFAAARYDYLDLVDLLLDAGARIDARADNDGPTDTFAYTPLMQAVECNRMKVVLRLVLDRREELHTKNALGWTPLFFAAVKSEWQMTKLLLYLGADPLVRDTEGNTALLCMIKRTRYQATGSKEDRTIRLLLEHGVDPNVQDKHGRTALSYAVEYRNDRAIATLLDFQKADGVTTDSWGHPIKLWARSKTEEEFKQLGQRASIPSAWLLGHGIDIGLPGAEGTGLGCEEGDSNSGREQASRTVSSSVPVVQYSI</sequence>
<evidence type="ECO:0000256" key="2">
    <source>
        <dbReference type="ARBA" id="ARBA00022737"/>
    </source>
</evidence>
<dbReference type="PANTHER" id="PTHR24161:SF85">
    <property type="entry name" value="PALMITOYLTRANSFERASE HIP14"/>
    <property type="match status" value="1"/>
</dbReference>
<dbReference type="PROSITE" id="PS50297">
    <property type="entry name" value="ANK_REP_REGION"/>
    <property type="match status" value="4"/>
</dbReference>
<dbReference type="SUPFAM" id="SSF48403">
    <property type="entry name" value="Ankyrin repeat"/>
    <property type="match status" value="3"/>
</dbReference>
<dbReference type="AlphaFoldDB" id="A0A0U5GEE1"/>
<evidence type="ECO:0000256" key="5">
    <source>
        <dbReference type="SAM" id="MobiDB-lite"/>
    </source>
</evidence>
<dbReference type="PRINTS" id="PR01415">
    <property type="entry name" value="ANKYRIN"/>
</dbReference>
<dbReference type="SMART" id="SM00248">
    <property type="entry name" value="ANK"/>
    <property type="match status" value="13"/>
</dbReference>
<feature type="region of interest" description="Disordered" evidence="5">
    <location>
        <begin position="580"/>
        <end position="607"/>
    </location>
</feature>